<keyword evidence="4" id="KW-0472">Membrane</keyword>
<keyword evidence="7" id="KW-0449">Lipoprotein</keyword>
<evidence type="ECO:0000256" key="1">
    <source>
        <dbReference type="ARBA" id="ARBA00004442"/>
    </source>
</evidence>
<dbReference type="GO" id="GO:0009279">
    <property type="term" value="C:cell outer membrane"/>
    <property type="evidence" value="ECO:0007669"/>
    <property type="project" value="UniProtKB-SubCell"/>
</dbReference>
<protein>
    <submittedName>
        <fullName evidence="8">Fimbrillin-A associated anchor protein Mfa1 and Mfa2</fullName>
    </submittedName>
</protein>
<comment type="similarity">
    <text evidence="2">Belongs to the bacteroidetes fimbrillin superfamily. FimB/Mfa2 family.</text>
</comment>
<dbReference type="InterPro" id="IPR014941">
    <property type="entry name" value="FimB/Mfa2/Mfa3"/>
</dbReference>
<proteinExistence type="inferred from homology"/>
<name>A0A1M7FGF4_XYLRU</name>
<sequence length="291" mass="32147">MRRLILPFYLILLIITSCEHPLIPEQDVIGGDADGNLVVSVFQIEQQQFATPFTRASITDYCQRLNFAVYDTAGKLVKQVNQKVGDASYGTVAFKVDPGTYQVVVVGHSSNGNPTMTNPQKIRFDNKDGFTDTFLHHAIIQVTDDAETTIDADLHRIVSLCRVVFTDAIPADVTQIQFEYKGGSGAFDAATGLGSVNSTQKETFAVEPGQQACSFDLYTFLHDTEGTLHLQVTAYNDNETIVKDREFEVPLKQRMITKLTGPYFSGSDGSTITIIIGINAEWEGEQTIEFQ</sequence>
<accession>A0A1M7FGF4</accession>
<evidence type="ECO:0000313" key="9">
    <source>
        <dbReference type="Proteomes" id="UP000184280"/>
    </source>
</evidence>
<evidence type="ECO:0000256" key="4">
    <source>
        <dbReference type="ARBA" id="ARBA00023136"/>
    </source>
</evidence>
<dbReference type="RefSeq" id="WP_073043563.1">
    <property type="nucleotide sequence ID" value="NZ_FRCJ01000002.1"/>
</dbReference>
<dbReference type="Pfam" id="PF08842">
    <property type="entry name" value="Mfa2"/>
    <property type="match status" value="1"/>
</dbReference>
<dbReference type="AlphaFoldDB" id="A0A1M7FGF4"/>
<keyword evidence="5" id="KW-0564">Palmitate</keyword>
<dbReference type="EMBL" id="FRCJ01000002">
    <property type="protein sequence ID" value="SHM03151.1"/>
    <property type="molecule type" value="Genomic_DNA"/>
</dbReference>
<comment type="subcellular location">
    <subcellularLocation>
        <location evidence="1">Cell outer membrane</location>
    </subcellularLocation>
</comment>
<dbReference type="Gene3D" id="2.60.40.2100">
    <property type="match status" value="1"/>
</dbReference>
<evidence type="ECO:0000256" key="3">
    <source>
        <dbReference type="ARBA" id="ARBA00022729"/>
    </source>
</evidence>
<evidence type="ECO:0000256" key="6">
    <source>
        <dbReference type="ARBA" id="ARBA00023237"/>
    </source>
</evidence>
<reference evidence="8 9" key="1">
    <citation type="submission" date="2016-11" db="EMBL/GenBank/DDBJ databases">
        <authorList>
            <person name="Jaros S."/>
            <person name="Januszkiewicz K."/>
            <person name="Wedrychowicz H."/>
        </authorList>
    </citation>
    <scope>NUCLEOTIDE SEQUENCE [LARGE SCALE GENOMIC DNA]</scope>
    <source>
        <strain evidence="8 9">BPI-34</strain>
    </source>
</reference>
<dbReference type="OrthoDB" id="1081401at2"/>
<keyword evidence="3" id="KW-0732">Signal</keyword>
<evidence type="ECO:0000256" key="7">
    <source>
        <dbReference type="ARBA" id="ARBA00023288"/>
    </source>
</evidence>
<evidence type="ECO:0000256" key="2">
    <source>
        <dbReference type="ARBA" id="ARBA00007248"/>
    </source>
</evidence>
<keyword evidence="6" id="KW-0998">Cell outer membrane</keyword>
<evidence type="ECO:0000313" key="8">
    <source>
        <dbReference type="EMBL" id="SHM03151.1"/>
    </source>
</evidence>
<dbReference type="Proteomes" id="UP000184280">
    <property type="component" value="Unassembled WGS sequence"/>
</dbReference>
<evidence type="ECO:0000256" key="5">
    <source>
        <dbReference type="ARBA" id="ARBA00023139"/>
    </source>
</evidence>
<gene>
    <name evidence="8" type="ORF">SAMN04488494_1157</name>
</gene>
<dbReference type="PROSITE" id="PS51257">
    <property type="entry name" value="PROKAR_LIPOPROTEIN"/>
    <property type="match status" value="1"/>
</dbReference>
<organism evidence="8 9">
    <name type="scientific">Xylanibacter ruminicola</name>
    <name type="common">Prevotella ruminicola</name>
    <dbReference type="NCBI Taxonomy" id="839"/>
    <lineage>
        <taxon>Bacteria</taxon>
        <taxon>Pseudomonadati</taxon>
        <taxon>Bacteroidota</taxon>
        <taxon>Bacteroidia</taxon>
        <taxon>Bacteroidales</taxon>
        <taxon>Prevotellaceae</taxon>
        <taxon>Xylanibacter</taxon>
    </lineage>
</organism>